<keyword evidence="1 4" id="KW-0732">Signal</keyword>
<accession>A0A0B7B4R0</accession>
<sequence length="134" mass="15087">MKTAQQVIACLFLLVLIIKEGLSLKCYSCNSFKDDDCETIRATTPEVTCSANQTMCRKVEQHMYYNKEDHVRVFRQCATSGTPGDCDTRTGTYRFKAWYCHCNDREHCNGSGNLIAPLMLTVAMIVASLGLMKL</sequence>
<keyword evidence="3" id="KW-1133">Transmembrane helix</keyword>
<feature type="signal peptide" evidence="4">
    <location>
        <begin position="1"/>
        <end position="23"/>
    </location>
</feature>
<organism evidence="5">
    <name type="scientific">Arion vulgaris</name>
    <dbReference type="NCBI Taxonomy" id="1028688"/>
    <lineage>
        <taxon>Eukaryota</taxon>
        <taxon>Metazoa</taxon>
        <taxon>Spiralia</taxon>
        <taxon>Lophotrochozoa</taxon>
        <taxon>Mollusca</taxon>
        <taxon>Gastropoda</taxon>
        <taxon>Heterobranchia</taxon>
        <taxon>Euthyneura</taxon>
        <taxon>Panpulmonata</taxon>
        <taxon>Eupulmonata</taxon>
        <taxon>Stylommatophora</taxon>
        <taxon>Helicina</taxon>
        <taxon>Arionoidea</taxon>
        <taxon>Arionidae</taxon>
        <taxon>Arion</taxon>
    </lineage>
</organism>
<evidence type="ECO:0000256" key="1">
    <source>
        <dbReference type="ARBA" id="ARBA00022729"/>
    </source>
</evidence>
<dbReference type="GO" id="GO:0032222">
    <property type="term" value="P:regulation of synaptic transmission, cholinergic"/>
    <property type="evidence" value="ECO:0007669"/>
    <property type="project" value="InterPro"/>
</dbReference>
<feature type="transmembrane region" description="Helical" evidence="3">
    <location>
        <begin position="114"/>
        <end position="132"/>
    </location>
</feature>
<evidence type="ECO:0000256" key="4">
    <source>
        <dbReference type="SAM" id="SignalP"/>
    </source>
</evidence>
<dbReference type="Pfam" id="PF17064">
    <property type="entry name" value="QVR"/>
    <property type="match status" value="1"/>
</dbReference>
<name>A0A0B7B4R0_9EUPU</name>
<keyword evidence="3" id="KW-0812">Transmembrane</keyword>
<evidence type="ECO:0000313" key="5">
    <source>
        <dbReference type="EMBL" id="CEK88339.1"/>
    </source>
</evidence>
<keyword evidence="2" id="KW-0325">Glycoprotein</keyword>
<dbReference type="PANTHER" id="PTHR33562">
    <property type="entry name" value="ATILLA, ISOFORM B-RELATED-RELATED"/>
    <property type="match status" value="1"/>
</dbReference>
<evidence type="ECO:0000256" key="2">
    <source>
        <dbReference type="ARBA" id="ARBA00023180"/>
    </source>
</evidence>
<dbReference type="AlphaFoldDB" id="A0A0B7B4R0"/>
<dbReference type="InterPro" id="IPR050975">
    <property type="entry name" value="Sleep_regulator"/>
</dbReference>
<dbReference type="EMBL" id="HACG01041474">
    <property type="protein sequence ID" value="CEK88339.1"/>
    <property type="molecule type" value="Transcribed_RNA"/>
</dbReference>
<gene>
    <name evidence="5" type="primary">ORF164739</name>
</gene>
<keyword evidence="3" id="KW-0472">Membrane</keyword>
<protein>
    <recommendedName>
        <fullName evidence="6">Protein sleepless</fullName>
    </recommendedName>
</protein>
<dbReference type="PANTHER" id="PTHR33562:SF2">
    <property type="entry name" value="PROTEIN QUIVER"/>
    <property type="match status" value="1"/>
</dbReference>
<dbReference type="InterPro" id="IPR031424">
    <property type="entry name" value="QVR-like"/>
</dbReference>
<evidence type="ECO:0000256" key="3">
    <source>
        <dbReference type="SAM" id="Phobius"/>
    </source>
</evidence>
<dbReference type="Gene3D" id="2.10.60.10">
    <property type="entry name" value="CD59"/>
    <property type="match status" value="1"/>
</dbReference>
<dbReference type="InterPro" id="IPR045860">
    <property type="entry name" value="Snake_toxin-like_sf"/>
</dbReference>
<feature type="chain" id="PRO_5002113385" description="Protein sleepless" evidence="4">
    <location>
        <begin position="24"/>
        <end position="134"/>
    </location>
</feature>
<reference evidence="5" key="1">
    <citation type="submission" date="2014-12" db="EMBL/GenBank/DDBJ databases">
        <title>Insight into the proteome of Arion vulgaris.</title>
        <authorList>
            <person name="Aradska J."/>
            <person name="Bulat T."/>
            <person name="Smidak R."/>
            <person name="Sarate P."/>
            <person name="Gangsoo J."/>
            <person name="Sialana F."/>
            <person name="Bilban M."/>
            <person name="Lubec G."/>
        </authorList>
    </citation>
    <scope>NUCLEOTIDE SEQUENCE</scope>
    <source>
        <tissue evidence="5">Skin</tissue>
    </source>
</reference>
<proteinExistence type="predicted"/>
<dbReference type="GO" id="GO:0030431">
    <property type="term" value="P:sleep"/>
    <property type="evidence" value="ECO:0007669"/>
    <property type="project" value="InterPro"/>
</dbReference>
<dbReference type="SUPFAM" id="SSF57302">
    <property type="entry name" value="Snake toxin-like"/>
    <property type="match status" value="1"/>
</dbReference>
<evidence type="ECO:0008006" key="6">
    <source>
        <dbReference type="Google" id="ProtNLM"/>
    </source>
</evidence>